<sequence length="118" mass="13224">MNPKDEAAYKLAVETWCEQIFSFVKRSQCDGHFESFFDFHENLEELCHAMIGAIDDIKAKIFACFPPLPLKVGKYCPECKATSLYEPVTNEDIEVEEQDGAPISNVGSCFGHNVVVNS</sequence>
<protein>
    <submittedName>
        <fullName evidence="1">Uncharacterized protein</fullName>
    </submittedName>
</protein>
<name>A0A7J6W7Z4_THATH</name>
<dbReference type="AlphaFoldDB" id="A0A7J6W7Z4"/>
<accession>A0A7J6W7Z4</accession>
<organism evidence="1 2">
    <name type="scientific">Thalictrum thalictroides</name>
    <name type="common">Rue-anemone</name>
    <name type="synonym">Anemone thalictroides</name>
    <dbReference type="NCBI Taxonomy" id="46969"/>
    <lineage>
        <taxon>Eukaryota</taxon>
        <taxon>Viridiplantae</taxon>
        <taxon>Streptophyta</taxon>
        <taxon>Embryophyta</taxon>
        <taxon>Tracheophyta</taxon>
        <taxon>Spermatophyta</taxon>
        <taxon>Magnoliopsida</taxon>
        <taxon>Ranunculales</taxon>
        <taxon>Ranunculaceae</taxon>
        <taxon>Thalictroideae</taxon>
        <taxon>Thalictrum</taxon>
    </lineage>
</organism>
<keyword evidence="2" id="KW-1185">Reference proteome</keyword>
<evidence type="ECO:0000313" key="1">
    <source>
        <dbReference type="EMBL" id="KAF5192465.1"/>
    </source>
</evidence>
<proteinExistence type="predicted"/>
<dbReference type="EMBL" id="JABWDY010021302">
    <property type="protein sequence ID" value="KAF5192465.1"/>
    <property type="molecule type" value="Genomic_DNA"/>
</dbReference>
<dbReference type="Proteomes" id="UP000554482">
    <property type="component" value="Unassembled WGS sequence"/>
</dbReference>
<evidence type="ECO:0000313" key="2">
    <source>
        <dbReference type="Proteomes" id="UP000554482"/>
    </source>
</evidence>
<reference evidence="1 2" key="1">
    <citation type="submission" date="2020-06" db="EMBL/GenBank/DDBJ databases">
        <title>Transcriptomic and genomic resources for Thalictrum thalictroides and T. hernandezii: Facilitating candidate gene discovery in an emerging model plant lineage.</title>
        <authorList>
            <person name="Arias T."/>
            <person name="Riano-Pachon D.M."/>
            <person name="Di Stilio V.S."/>
        </authorList>
    </citation>
    <scope>NUCLEOTIDE SEQUENCE [LARGE SCALE GENOMIC DNA]</scope>
    <source>
        <strain evidence="2">cv. WT478/WT964</strain>
        <tissue evidence="1">Leaves</tissue>
    </source>
</reference>
<comment type="caution">
    <text evidence="1">The sequence shown here is derived from an EMBL/GenBank/DDBJ whole genome shotgun (WGS) entry which is preliminary data.</text>
</comment>
<gene>
    <name evidence="1" type="ORF">FRX31_017948</name>
</gene>